<proteinExistence type="predicted"/>
<dbReference type="AlphaFoldDB" id="A0A224YGN6"/>
<evidence type="ECO:0000313" key="1">
    <source>
        <dbReference type="EMBL" id="MAA12930.1"/>
    </source>
</evidence>
<dbReference type="EMBL" id="GFPF01001784">
    <property type="protein sequence ID" value="MAA12930.1"/>
    <property type="molecule type" value="Transcribed_RNA"/>
</dbReference>
<organism evidence="1">
    <name type="scientific">Rhipicephalus zambeziensis</name>
    <dbReference type="NCBI Taxonomy" id="60191"/>
    <lineage>
        <taxon>Eukaryota</taxon>
        <taxon>Metazoa</taxon>
        <taxon>Ecdysozoa</taxon>
        <taxon>Arthropoda</taxon>
        <taxon>Chelicerata</taxon>
        <taxon>Arachnida</taxon>
        <taxon>Acari</taxon>
        <taxon>Parasitiformes</taxon>
        <taxon>Ixodida</taxon>
        <taxon>Ixodoidea</taxon>
        <taxon>Ixodidae</taxon>
        <taxon>Rhipicephalinae</taxon>
        <taxon>Rhipicephalus</taxon>
        <taxon>Rhipicephalus</taxon>
    </lineage>
</organism>
<sequence>MENQVQPLSDHMRHLSQDDLVVMLYVEGWNTLASPTPRQQFSTSKAKLSVITHVLNVATQRLRVQEHLRSFPHLSVQPQVLVMRYSAFNVAIRKTIWDSAVLGCILNGLI</sequence>
<name>A0A224YGN6_9ACAR</name>
<protein>
    <submittedName>
        <fullName evidence="1">Uncharacterized protein</fullName>
    </submittedName>
</protein>
<accession>A0A224YGN6</accession>
<reference evidence="1" key="1">
    <citation type="journal article" date="2017" name="Parasit. Vectors">
        <title>Sialotranscriptomics of Rhipicephalus zambeziensis reveals intricate expression profiles of secretory proteins and suggests tight temporal transcriptional regulation during blood-feeding.</title>
        <authorList>
            <person name="de Castro M.H."/>
            <person name="de Klerk D."/>
            <person name="Pienaar R."/>
            <person name="Rees D.J.G."/>
            <person name="Mans B.J."/>
        </authorList>
    </citation>
    <scope>NUCLEOTIDE SEQUENCE</scope>
    <source>
        <tissue evidence="1">Salivary glands</tissue>
    </source>
</reference>